<comment type="caution">
    <text evidence="2">The sequence shown here is derived from an EMBL/GenBank/DDBJ whole genome shotgun (WGS) entry which is preliminary data.</text>
</comment>
<accession>A0ABD5X7Q3</accession>
<organism evidence="2 3">
    <name type="scientific">Halovenus rubra</name>
    <dbReference type="NCBI Taxonomy" id="869890"/>
    <lineage>
        <taxon>Archaea</taxon>
        <taxon>Methanobacteriati</taxon>
        <taxon>Methanobacteriota</taxon>
        <taxon>Stenosarchaea group</taxon>
        <taxon>Halobacteria</taxon>
        <taxon>Halobacteriales</taxon>
        <taxon>Haloarculaceae</taxon>
        <taxon>Halovenus</taxon>
    </lineage>
</organism>
<proteinExistence type="predicted"/>
<dbReference type="Proteomes" id="UP001596414">
    <property type="component" value="Unassembled WGS sequence"/>
</dbReference>
<dbReference type="EMBL" id="JBHSZQ010000049">
    <property type="protein sequence ID" value="MFC7127141.1"/>
    <property type="molecule type" value="Genomic_DNA"/>
</dbReference>
<evidence type="ECO:0000256" key="1">
    <source>
        <dbReference type="SAM" id="MobiDB-lite"/>
    </source>
</evidence>
<evidence type="ECO:0000313" key="3">
    <source>
        <dbReference type="Proteomes" id="UP001596414"/>
    </source>
</evidence>
<gene>
    <name evidence="2" type="ORF">ACFQJ7_14110</name>
</gene>
<sequence length="110" mass="12611">MKSTKPLNRTVSVHDRFHEVTQSGVIVEQTGDQYTITVTDQNTELDGGREKSQVDALARAKRICDEYGVEVLFKYERTGSRWRRVPSSMSRHCRPDSPQGGRHRELPHCL</sequence>
<evidence type="ECO:0000313" key="2">
    <source>
        <dbReference type="EMBL" id="MFC7127141.1"/>
    </source>
</evidence>
<dbReference type="AlphaFoldDB" id="A0ABD5X7Q3"/>
<name>A0ABD5X7Q3_9EURY</name>
<dbReference type="RefSeq" id="WP_267636725.1">
    <property type="nucleotide sequence ID" value="NZ_JAODIY010000005.1"/>
</dbReference>
<protein>
    <submittedName>
        <fullName evidence="2">Uncharacterized protein</fullName>
    </submittedName>
</protein>
<reference evidence="2 3" key="1">
    <citation type="journal article" date="2014" name="Int. J. Syst. Evol. Microbiol.">
        <title>Complete genome sequence of Corynebacterium casei LMG S-19264T (=DSM 44701T), isolated from a smear-ripened cheese.</title>
        <authorList>
            <consortium name="US DOE Joint Genome Institute (JGI-PGF)"/>
            <person name="Walter F."/>
            <person name="Albersmeier A."/>
            <person name="Kalinowski J."/>
            <person name="Ruckert C."/>
        </authorList>
    </citation>
    <scope>NUCLEOTIDE SEQUENCE [LARGE SCALE GENOMIC DNA]</scope>
    <source>
        <strain evidence="2 3">CGMCC 4.7215</strain>
    </source>
</reference>
<feature type="region of interest" description="Disordered" evidence="1">
    <location>
        <begin position="84"/>
        <end position="110"/>
    </location>
</feature>